<sequence>MEEYKKKPFITFSDAFNRATIGDWNALTKGSCLFRIITTLVIIGGLAALLYFK</sequence>
<proteinExistence type="predicted"/>
<feature type="transmembrane region" description="Helical" evidence="1">
    <location>
        <begin position="33"/>
        <end position="52"/>
    </location>
</feature>
<dbReference type="EMBL" id="CP051428">
    <property type="protein sequence ID" value="QJC53908.1"/>
    <property type="molecule type" value="Genomic_DNA"/>
</dbReference>
<dbReference type="KEGG" id="palr:HGI30_21860"/>
<evidence type="ECO:0000313" key="3">
    <source>
        <dbReference type="Proteomes" id="UP000502136"/>
    </source>
</evidence>
<keyword evidence="1" id="KW-0472">Membrane</keyword>
<dbReference type="Proteomes" id="UP000502136">
    <property type="component" value="Chromosome"/>
</dbReference>
<keyword evidence="1" id="KW-1133">Transmembrane helix</keyword>
<evidence type="ECO:0000256" key="1">
    <source>
        <dbReference type="SAM" id="Phobius"/>
    </source>
</evidence>
<name>A0A6H2H3J4_9BACL</name>
<accession>A0A6H2H3J4</accession>
<gene>
    <name evidence="2" type="ORF">HGI30_21860</name>
</gene>
<evidence type="ECO:0000313" key="2">
    <source>
        <dbReference type="EMBL" id="QJC53908.1"/>
    </source>
</evidence>
<keyword evidence="3" id="KW-1185">Reference proteome</keyword>
<dbReference type="RefSeq" id="WP_168909437.1">
    <property type="nucleotide sequence ID" value="NZ_CP051428.1"/>
</dbReference>
<organism evidence="2 3">
    <name type="scientific">Paenibacillus albicereus</name>
    <dbReference type="NCBI Taxonomy" id="2726185"/>
    <lineage>
        <taxon>Bacteria</taxon>
        <taxon>Bacillati</taxon>
        <taxon>Bacillota</taxon>
        <taxon>Bacilli</taxon>
        <taxon>Bacillales</taxon>
        <taxon>Paenibacillaceae</taxon>
        <taxon>Paenibacillus</taxon>
    </lineage>
</organism>
<dbReference type="AlphaFoldDB" id="A0A6H2H3J4"/>
<reference evidence="2 3" key="1">
    <citation type="submission" date="2020-04" db="EMBL/GenBank/DDBJ databases">
        <title>Novel Paenibacillus strain UniB2 isolated from commercial digestive syrup.</title>
        <authorList>
            <person name="Thorat V."/>
            <person name="Kirdat K."/>
            <person name="Tiwarekar B."/>
            <person name="Yadav A."/>
        </authorList>
    </citation>
    <scope>NUCLEOTIDE SEQUENCE [LARGE SCALE GENOMIC DNA]</scope>
    <source>
        <strain evidence="2 3">UniB2</strain>
    </source>
</reference>
<keyword evidence="1" id="KW-0812">Transmembrane</keyword>
<protein>
    <submittedName>
        <fullName evidence="2">Uncharacterized protein</fullName>
    </submittedName>
</protein>